<evidence type="ECO:0000259" key="8">
    <source>
        <dbReference type="PROSITE" id="PS50928"/>
    </source>
</evidence>
<dbReference type="SUPFAM" id="SSF161098">
    <property type="entry name" value="MetI-like"/>
    <property type="match status" value="1"/>
</dbReference>
<dbReference type="Pfam" id="PF00528">
    <property type="entry name" value="BPD_transp_1"/>
    <property type="match status" value="1"/>
</dbReference>
<evidence type="ECO:0000256" key="2">
    <source>
        <dbReference type="ARBA" id="ARBA00022448"/>
    </source>
</evidence>
<keyword evidence="3" id="KW-1003">Cell membrane</keyword>
<reference evidence="9" key="1">
    <citation type="submission" date="2020-08" db="EMBL/GenBank/DDBJ databases">
        <title>Genome public.</title>
        <authorList>
            <person name="Liu C."/>
            <person name="Sun Q."/>
        </authorList>
    </citation>
    <scope>NUCLEOTIDE SEQUENCE</scope>
    <source>
        <strain evidence="9">NSJ-52</strain>
    </source>
</reference>
<accession>A0A8J6MGZ8</accession>
<protein>
    <submittedName>
        <fullName evidence="9">ABC transporter permease</fullName>
    </submittedName>
</protein>
<dbReference type="PANTHER" id="PTHR43386">
    <property type="entry name" value="OLIGOPEPTIDE TRANSPORT SYSTEM PERMEASE PROTEIN APPC"/>
    <property type="match status" value="1"/>
</dbReference>
<keyword evidence="4 7" id="KW-0812">Transmembrane</keyword>
<dbReference type="Proteomes" id="UP000607645">
    <property type="component" value="Unassembled WGS sequence"/>
</dbReference>
<feature type="transmembrane region" description="Helical" evidence="7">
    <location>
        <begin position="107"/>
        <end position="140"/>
    </location>
</feature>
<evidence type="ECO:0000256" key="5">
    <source>
        <dbReference type="ARBA" id="ARBA00022989"/>
    </source>
</evidence>
<keyword evidence="6 7" id="KW-0472">Membrane</keyword>
<dbReference type="InterPro" id="IPR000515">
    <property type="entry name" value="MetI-like"/>
</dbReference>
<dbReference type="PANTHER" id="PTHR43386:SF1">
    <property type="entry name" value="D,D-DIPEPTIDE TRANSPORT SYSTEM PERMEASE PROTEIN DDPC-RELATED"/>
    <property type="match status" value="1"/>
</dbReference>
<evidence type="ECO:0000256" key="4">
    <source>
        <dbReference type="ARBA" id="ARBA00022692"/>
    </source>
</evidence>
<dbReference type="RefSeq" id="WP_186919597.1">
    <property type="nucleotide sequence ID" value="NZ_JACOPQ010000009.1"/>
</dbReference>
<dbReference type="InterPro" id="IPR050366">
    <property type="entry name" value="BP-dependent_transpt_permease"/>
</dbReference>
<evidence type="ECO:0000256" key="6">
    <source>
        <dbReference type="ARBA" id="ARBA00023136"/>
    </source>
</evidence>
<dbReference type="PROSITE" id="PS50928">
    <property type="entry name" value="ABC_TM1"/>
    <property type="match status" value="1"/>
</dbReference>
<comment type="subcellular location">
    <subcellularLocation>
        <location evidence="1 7">Cell membrane</location>
        <topology evidence="1 7">Multi-pass membrane protein</topology>
    </subcellularLocation>
</comment>
<comment type="caution">
    <text evidence="9">The sequence shown here is derived from an EMBL/GenBank/DDBJ whole genome shotgun (WGS) entry which is preliminary data.</text>
</comment>
<gene>
    <name evidence="9" type="ORF">H8S62_12325</name>
</gene>
<evidence type="ECO:0000313" key="10">
    <source>
        <dbReference type="Proteomes" id="UP000607645"/>
    </source>
</evidence>
<feature type="transmembrane region" description="Helical" evidence="7">
    <location>
        <begin position="70"/>
        <end position="95"/>
    </location>
</feature>
<proteinExistence type="inferred from homology"/>
<dbReference type="GO" id="GO:0005886">
    <property type="term" value="C:plasma membrane"/>
    <property type="evidence" value="ECO:0007669"/>
    <property type="project" value="UniProtKB-SubCell"/>
</dbReference>
<evidence type="ECO:0000313" key="9">
    <source>
        <dbReference type="EMBL" id="MBC5737793.1"/>
    </source>
</evidence>
<dbReference type="EMBL" id="JACOPQ010000009">
    <property type="protein sequence ID" value="MBC5737793.1"/>
    <property type="molecule type" value="Genomic_DNA"/>
</dbReference>
<dbReference type="InterPro" id="IPR035906">
    <property type="entry name" value="MetI-like_sf"/>
</dbReference>
<dbReference type="Gene3D" id="1.10.3720.10">
    <property type="entry name" value="MetI-like"/>
    <property type="match status" value="1"/>
</dbReference>
<dbReference type="CDD" id="cd06261">
    <property type="entry name" value="TM_PBP2"/>
    <property type="match status" value="1"/>
</dbReference>
<keyword evidence="2 7" id="KW-0813">Transport</keyword>
<keyword evidence="10" id="KW-1185">Reference proteome</keyword>
<evidence type="ECO:0000256" key="7">
    <source>
        <dbReference type="RuleBase" id="RU363032"/>
    </source>
</evidence>
<organism evidence="9 10">
    <name type="scientific">Lawsonibacter faecis</name>
    <dbReference type="NCBI Taxonomy" id="2763052"/>
    <lineage>
        <taxon>Bacteria</taxon>
        <taxon>Bacillati</taxon>
        <taxon>Bacillota</taxon>
        <taxon>Clostridia</taxon>
        <taxon>Eubacteriales</taxon>
        <taxon>Oscillospiraceae</taxon>
        <taxon>Lawsonibacter</taxon>
    </lineage>
</organism>
<feature type="domain" description="ABC transmembrane type-1" evidence="8">
    <location>
        <begin position="66"/>
        <end position="259"/>
    </location>
</feature>
<evidence type="ECO:0000256" key="3">
    <source>
        <dbReference type="ARBA" id="ARBA00022475"/>
    </source>
</evidence>
<feature type="transmembrane region" description="Helical" evidence="7">
    <location>
        <begin position="237"/>
        <end position="262"/>
    </location>
</feature>
<comment type="similarity">
    <text evidence="7">Belongs to the binding-protein-dependent transport system permease family.</text>
</comment>
<evidence type="ECO:0000256" key="1">
    <source>
        <dbReference type="ARBA" id="ARBA00004651"/>
    </source>
</evidence>
<keyword evidence="5 7" id="KW-1133">Transmembrane helix</keyword>
<dbReference type="AlphaFoldDB" id="A0A8J6MGZ8"/>
<dbReference type="GO" id="GO:0055085">
    <property type="term" value="P:transmembrane transport"/>
    <property type="evidence" value="ECO:0007669"/>
    <property type="project" value="InterPro"/>
</dbReference>
<name>A0A8J6MGZ8_9FIRM</name>
<sequence>MRNKLVGGIGAGLLLLVVLTAVFAPVLAPFDPSAVSAAPLLPPGGGHLLGTNDIGQDIFSELLHGARSSLLVGGLSAAISLTLALAVGMLSGWFAGTWLDRLLMKLTAFFLTLPFIPAVIVLAAFSGAGTAGMAVILGVLSWPETARVLRAQTIQIRARDYLQSIRAMGAGDWYILTRHVLRELLPLVLYQAVLRVKSGILMESSMSFLGLGTPLVKSWGSMIFYAQSRNALITGAWVWWVIPPGLCICLVCLALMMISYSLEGGGEEGSA</sequence>